<evidence type="ECO:0000313" key="5">
    <source>
        <dbReference type="Proteomes" id="UP000467840"/>
    </source>
</evidence>
<evidence type="ECO:0008006" key="6">
    <source>
        <dbReference type="Google" id="ProtNLM"/>
    </source>
</evidence>
<keyword evidence="2" id="KW-0808">Transferase</keyword>
<keyword evidence="5" id="KW-1185">Reference proteome</keyword>
<evidence type="ECO:0000256" key="3">
    <source>
        <dbReference type="ARBA" id="ARBA00023315"/>
    </source>
</evidence>
<dbReference type="Proteomes" id="UP000467840">
    <property type="component" value="Chromosome 14"/>
</dbReference>
<evidence type="ECO:0000256" key="1">
    <source>
        <dbReference type="ARBA" id="ARBA00009861"/>
    </source>
</evidence>
<evidence type="ECO:0000256" key="2">
    <source>
        <dbReference type="ARBA" id="ARBA00022679"/>
    </source>
</evidence>
<dbReference type="GO" id="GO:0016746">
    <property type="term" value="F:acyltransferase activity"/>
    <property type="evidence" value="ECO:0007669"/>
    <property type="project" value="UniProtKB-KW"/>
</dbReference>
<proteinExistence type="inferred from homology"/>
<comment type="caution">
    <text evidence="4">The sequence shown here is derived from an EMBL/GenBank/DDBJ whole genome shotgun (WGS) entry which is preliminary data.</text>
</comment>
<reference evidence="4 5" key="1">
    <citation type="journal article" date="2020" name="Mol. Plant">
        <title>The Chromosome-Based Rubber Tree Genome Provides New Insights into Spurge Genome Evolution and Rubber Biosynthesis.</title>
        <authorList>
            <person name="Liu J."/>
            <person name="Shi C."/>
            <person name="Shi C.C."/>
            <person name="Li W."/>
            <person name="Zhang Q.J."/>
            <person name="Zhang Y."/>
            <person name="Li K."/>
            <person name="Lu H.F."/>
            <person name="Shi C."/>
            <person name="Zhu S.T."/>
            <person name="Xiao Z.Y."/>
            <person name="Nan H."/>
            <person name="Yue Y."/>
            <person name="Zhu X.G."/>
            <person name="Wu Y."/>
            <person name="Hong X.N."/>
            <person name="Fan G.Y."/>
            <person name="Tong Y."/>
            <person name="Zhang D."/>
            <person name="Mao C.L."/>
            <person name="Liu Y.L."/>
            <person name="Hao S.J."/>
            <person name="Liu W.Q."/>
            <person name="Lv M.Q."/>
            <person name="Zhang H.B."/>
            <person name="Liu Y."/>
            <person name="Hu-Tang G.R."/>
            <person name="Wang J.P."/>
            <person name="Wang J.H."/>
            <person name="Sun Y.H."/>
            <person name="Ni S.B."/>
            <person name="Chen W.B."/>
            <person name="Zhang X.C."/>
            <person name="Jiao Y.N."/>
            <person name="Eichler E.E."/>
            <person name="Li G.H."/>
            <person name="Liu X."/>
            <person name="Gao L.Z."/>
        </authorList>
    </citation>
    <scope>NUCLEOTIDE SEQUENCE [LARGE SCALE GENOMIC DNA]</scope>
    <source>
        <strain evidence="5">cv. GT1</strain>
        <tissue evidence="4">Leaf</tissue>
    </source>
</reference>
<dbReference type="Pfam" id="PF02458">
    <property type="entry name" value="Transferase"/>
    <property type="match status" value="1"/>
</dbReference>
<organism evidence="4 5">
    <name type="scientific">Hevea brasiliensis</name>
    <name type="common">Para rubber tree</name>
    <name type="synonym">Siphonia brasiliensis</name>
    <dbReference type="NCBI Taxonomy" id="3981"/>
    <lineage>
        <taxon>Eukaryota</taxon>
        <taxon>Viridiplantae</taxon>
        <taxon>Streptophyta</taxon>
        <taxon>Embryophyta</taxon>
        <taxon>Tracheophyta</taxon>
        <taxon>Spermatophyta</taxon>
        <taxon>Magnoliopsida</taxon>
        <taxon>eudicotyledons</taxon>
        <taxon>Gunneridae</taxon>
        <taxon>Pentapetalae</taxon>
        <taxon>rosids</taxon>
        <taxon>fabids</taxon>
        <taxon>Malpighiales</taxon>
        <taxon>Euphorbiaceae</taxon>
        <taxon>Crotonoideae</taxon>
        <taxon>Micrandreae</taxon>
        <taxon>Hevea</taxon>
    </lineage>
</organism>
<comment type="similarity">
    <text evidence="1">Belongs to the plant acyltransferase family.</text>
</comment>
<dbReference type="PANTHER" id="PTHR31623:SF117">
    <property type="entry name" value="BAHD ACYLTRANSFERASE"/>
    <property type="match status" value="1"/>
</dbReference>
<gene>
    <name evidence="4" type="ORF">GH714_008010</name>
</gene>
<dbReference type="AlphaFoldDB" id="A0A6A6M9I1"/>
<dbReference type="InterPro" id="IPR023213">
    <property type="entry name" value="CAT-like_dom_sf"/>
</dbReference>
<evidence type="ECO:0000313" key="4">
    <source>
        <dbReference type="EMBL" id="KAF2310362.1"/>
    </source>
</evidence>
<dbReference type="EMBL" id="JAAGAX010000006">
    <property type="protein sequence ID" value="KAF2310362.1"/>
    <property type="molecule type" value="Genomic_DNA"/>
</dbReference>
<dbReference type="PANTHER" id="PTHR31623">
    <property type="entry name" value="F21J9.9"/>
    <property type="match status" value="1"/>
</dbReference>
<protein>
    <recommendedName>
        <fullName evidence="6">BAHD acyltransferase</fullName>
    </recommendedName>
</protein>
<keyword evidence="3" id="KW-0012">Acyltransferase</keyword>
<dbReference type="Gene3D" id="3.30.559.10">
    <property type="entry name" value="Chloramphenicol acetyltransferase-like domain"/>
    <property type="match status" value="2"/>
</dbReference>
<accession>A0A6A6M9I1</accession>
<name>A0A6A6M9I1_HEVBR</name>
<sequence length="451" mass="50156">MAKVVKIDIMTREIIKPSSPTPQHLRYIKLSLLDQLNFAMSTPILLFYPAKSDKNSNIIHAIKEKSQNLKSSLSKTLTLFYPLAGKIKDYSFIDCNDYGYGVEFVEAQVNCPMSNIFQHPDSSLLEKLIPVDLNSKETFTGAVIQANFFACGGLAIGVSLSHKIADAASLGAFLMAWTASSLSMETPTTVLPHFVSDTIIPSPVDSLALPPPPPPPSTLEMTTRRYVFDASKVSMLKAQAASASLQQPTRVEALTAFLWKCLMTVSRSKSPGFVKKSVLVQAVNMRKRLLPPLPENYIGNLSGKFLVESKDTNIELQDLVVHLRKGLEQVGKGIEAMDIEAILEFAKRFRELHNRDDIDMYCFTSLCGFPLYEVDFGWGKPTWAIVTNLVLKNYVVLIDTRDRKGIEVWMSLSKDDAPLFERNNQELLAFASINPSIRIADKNFPALNSSL</sequence>